<dbReference type="EMBL" id="VLJS01000058">
    <property type="protein sequence ID" value="TWH10133.1"/>
    <property type="molecule type" value="Genomic_DNA"/>
</dbReference>
<accession>A0A562DKQ6</accession>
<comment type="caution">
    <text evidence="1">The sequence shown here is derived from an EMBL/GenBank/DDBJ whole genome shotgun (WGS) entry which is preliminary data.</text>
</comment>
<dbReference type="RefSeq" id="WP_028915482.1">
    <property type="nucleotide sequence ID" value="NZ_VLJS01000058.1"/>
</dbReference>
<name>A0A562DKQ6_9GAMM</name>
<proteinExistence type="predicted"/>
<reference evidence="1 2" key="1">
    <citation type="submission" date="2019-07" db="EMBL/GenBank/DDBJ databases">
        <title>Genome sequencing of lignin-degrading bacterial isolates.</title>
        <authorList>
            <person name="Gladden J."/>
        </authorList>
    </citation>
    <scope>NUCLEOTIDE SEQUENCE [LARGE SCALE GENOMIC DNA]</scope>
    <source>
        <strain evidence="1 2">J19</strain>
    </source>
</reference>
<evidence type="ECO:0000313" key="2">
    <source>
        <dbReference type="Proteomes" id="UP000321583"/>
    </source>
</evidence>
<protein>
    <submittedName>
        <fullName evidence="1">Uncharacterized protein</fullName>
    </submittedName>
</protein>
<dbReference type="AlphaFoldDB" id="A0A562DKQ6"/>
<gene>
    <name evidence="1" type="ORF">L613_000300000220</name>
</gene>
<keyword evidence="2" id="KW-1185">Reference proteome</keyword>
<sequence length="69" mass="6676">MRELSTNEVAVASGGVIDTGGELAAGLIMAGAAGMVGALLGAAGGPVGSAMLGVTFARAGFKYVEYITK</sequence>
<dbReference type="Proteomes" id="UP000321583">
    <property type="component" value="Unassembled WGS sequence"/>
</dbReference>
<organism evidence="1 2">
    <name type="scientific">Pseudoxanthomonas taiwanensis J19</name>
    <dbReference type="NCBI Taxonomy" id="935569"/>
    <lineage>
        <taxon>Bacteria</taxon>
        <taxon>Pseudomonadati</taxon>
        <taxon>Pseudomonadota</taxon>
        <taxon>Gammaproteobacteria</taxon>
        <taxon>Lysobacterales</taxon>
        <taxon>Lysobacteraceae</taxon>
        <taxon>Pseudoxanthomonas</taxon>
    </lineage>
</organism>
<evidence type="ECO:0000313" key="1">
    <source>
        <dbReference type="EMBL" id="TWH10133.1"/>
    </source>
</evidence>